<dbReference type="STRING" id="48727.SAMN05192555_102351"/>
<name>A0A1G9H4X3_9GAMM</name>
<keyword evidence="4" id="KW-0233">DNA recombination</keyword>
<keyword evidence="9" id="KW-1185">Reference proteome</keyword>
<evidence type="ECO:0000313" key="8">
    <source>
        <dbReference type="EMBL" id="SDL08026.1"/>
    </source>
</evidence>
<feature type="domain" description="Resolvase/invertase-type recombinase catalytic" evidence="7">
    <location>
        <begin position="7"/>
        <end position="162"/>
    </location>
</feature>
<protein>
    <submittedName>
        <fullName evidence="8">Site-specific DNA recombinase</fullName>
    </submittedName>
</protein>
<dbReference type="GO" id="GO:0003677">
    <property type="term" value="F:DNA binding"/>
    <property type="evidence" value="ECO:0007669"/>
    <property type="project" value="UniProtKB-KW"/>
</dbReference>
<evidence type="ECO:0000256" key="6">
    <source>
        <dbReference type="PROSITE-ProRule" id="PRU10137"/>
    </source>
</evidence>
<evidence type="ECO:0000256" key="2">
    <source>
        <dbReference type="ARBA" id="ARBA00022908"/>
    </source>
</evidence>
<dbReference type="FunFam" id="3.40.50.1390:FF:000010">
    <property type="entry name" value="Recombinase resolvase family"/>
    <property type="match status" value="1"/>
</dbReference>
<keyword evidence="2" id="KW-0229">DNA integration</keyword>
<dbReference type="InterPro" id="IPR006120">
    <property type="entry name" value="Resolvase_HTH_dom"/>
</dbReference>
<dbReference type="PROSITE" id="PS51736">
    <property type="entry name" value="RECOMBINASES_3"/>
    <property type="match status" value="1"/>
</dbReference>
<dbReference type="AlphaFoldDB" id="A0A1G9H4X3"/>
<evidence type="ECO:0000256" key="1">
    <source>
        <dbReference type="ARBA" id="ARBA00009913"/>
    </source>
</evidence>
<evidence type="ECO:0000259" key="7">
    <source>
        <dbReference type="PROSITE" id="PS51736"/>
    </source>
</evidence>
<dbReference type="RefSeq" id="WP_089657198.1">
    <property type="nucleotide sequence ID" value="NZ_FNGH01000002.1"/>
</dbReference>
<dbReference type="EMBL" id="FNGH01000002">
    <property type="protein sequence ID" value="SDL08026.1"/>
    <property type="molecule type" value="Genomic_DNA"/>
</dbReference>
<dbReference type="InterPro" id="IPR006119">
    <property type="entry name" value="Resolv_N"/>
</dbReference>
<dbReference type="CDD" id="cd03767">
    <property type="entry name" value="SR_Res_par"/>
    <property type="match status" value="1"/>
</dbReference>
<evidence type="ECO:0000256" key="5">
    <source>
        <dbReference type="PIRSR" id="PIRSR606118-50"/>
    </source>
</evidence>
<evidence type="ECO:0000256" key="4">
    <source>
        <dbReference type="ARBA" id="ARBA00023172"/>
    </source>
</evidence>
<gene>
    <name evidence="8" type="ORF">SAMN05192555_102351</name>
</gene>
<sequence>MTNHPGFIRAYLRASTDDQNASRAREALEYFTAEKGASVASWYVENASGARADRTELARLIDDAKSGDVLLVEQVDRLTRLTKDDWDRLKVAIQSAGLRVVSLDLPTSHAALTVSTGDDFTGRMLDAVNAMLMDMLAAVARKDYEDRRRRQAEGIAKAREQGAYKGRPVDEEKHRRIMELRQQGFSIRKTADIIGCGVSTVQRAESRATAG</sequence>
<evidence type="ECO:0000256" key="3">
    <source>
        <dbReference type="ARBA" id="ARBA00023125"/>
    </source>
</evidence>
<dbReference type="Pfam" id="PF00239">
    <property type="entry name" value="Resolvase"/>
    <property type="match status" value="1"/>
</dbReference>
<dbReference type="Gene3D" id="3.40.50.1390">
    <property type="entry name" value="Resolvase, N-terminal catalytic domain"/>
    <property type="match status" value="1"/>
</dbReference>
<reference evidence="9" key="1">
    <citation type="submission" date="2016-10" db="EMBL/GenBank/DDBJ databases">
        <authorList>
            <person name="Varghese N."/>
            <person name="Submissions S."/>
        </authorList>
    </citation>
    <scope>NUCLEOTIDE SEQUENCE [LARGE SCALE GENOMIC DNA]</scope>
    <source>
        <strain evidence="9">AAP</strain>
    </source>
</reference>
<feature type="active site" description="O-(5'-phospho-DNA)-serine intermediate" evidence="5 6">
    <location>
        <position position="15"/>
    </location>
</feature>
<dbReference type="PROSITE" id="PS00397">
    <property type="entry name" value="RECOMBINASES_1"/>
    <property type="match status" value="1"/>
</dbReference>
<dbReference type="Proteomes" id="UP000199107">
    <property type="component" value="Unassembled WGS sequence"/>
</dbReference>
<evidence type="ECO:0000313" key="9">
    <source>
        <dbReference type="Proteomes" id="UP000199107"/>
    </source>
</evidence>
<dbReference type="InterPro" id="IPR050639">
    <property type="entry name" value="SSR_resolvase"/>
</dbReference>
<dbReference type="OrthoDB" id="9786476at2"/>
<dbReference type="InterPro" id="IPR006118">
    <property type="entry name" value="Recombinase_CS"/>
</dbReference>
<dbReference type="SMART" id="SM00857">
    <property type="entry name" value="Resolvase"/>
    <property type="match status" value="1"/>
</dbReference>
<keyword evidence="3" id="KW-0238">DNA-binding</keyword>
<dbReference type="Pfam" id="PF02796">
    <property type="entry name" value="HTH_7"/>
    <property type="match status" value="1"/>
</dbReference>
<proteinExistence type="inferred from homology"/>
<dbReference type="InterPro" id="IPR036162">
    <property type="entry name" value="Resolvase-like_N_sf"/>
</dbReference>
<dbReference type="PANTHER" id="PTHR30461">
    <property type="entry name" value="DNA-INVERTASE FROM LAMBDOID PROPHAGE"/>
    <property type="match status" value="1"/>
</dbReference>
<dbReference type="GO" id="GO:0015074">
    <property type="term" value="P:DNA integration"/>
    <property type="evidence" value="ECO:0007669"/>
    <property type="project" value="UniProtKB-KW"/>
</dbReference>
<organism evidence="8 9">
    <name type="scientific">Franzmannia pantelleriensis</name>
    <dbReference type="NCBI Taxonomy" id="48727"/>
    <lineage>
        <taxon>Bacteria</taxon>
        <taxon>Pseudomonadati</taxon>
        <taxon>Pseudomonadota</taxon>
        <taxon>Gammaproteobacteria</taxon>
        <taxon>Oceanospirillales</taxon>
        <taxon>Halomonadaceae</taxon>
        <taxon>Franzmannia</taxon>
    </lineage>
</organism>
<comment type="similarity">
    <text evidence="1">Belongs to the site-specific recombinase resolvase family.</text>
</comment>
<dbReference type="GO" id="GO:0000150">
    <property type="term" value="F:DNA strand exchange activity"/>
    <property type="evidence" value="ECO:0007669"/>
    <property type="project" value="InterPro"/>
</dbReference>
<dbReference type="SUPFAM" id="SSF53041">
    <property type="entry name" value="Resolvase-like"/>
    <property type="match status" value="1"/>
</dbReference>
<dbReference type="PANTHER" id="PTHR30461:SF25">
    <property type="entry name" value="RESOLVASE-RELATED"/>
    <property type="match status" value="1"/>
</dbReference>
<accession>A0A1G9H4X3</accession>